<dbReference type="EMBL" id="LAVV01012856">
    <property type="protein sequence ID" value="KNZ46256.1"/>
    <property type="molecule type" value="Genomic_DNA"/>
</dbReference>
<gene>
    <name evidence="1" type="ORF">VP01_7425g1</name>
</gene>
<dbReference type="AlphaFoldDB" id="A0A0L6UCJ3"/>
<evidence type="ECO:0000313" key="1">
    <source>
        <dbReference type="EMBL" id="KNZ46256.1"/>
    </source>
</evidence>
<evidence type="ECO:0000313" key="2">
    <source>
        <dbReference type="Proteomes" id="UP000037035"/>
    </source>
</evidence>
<accession>A0A0L6UCJ3</accession>
<proteinExistence type="predicted"/>
<protein>
    <submittedName>
        <fullName evidence="1">Uncharacterized protein</fullName>
    </submittedName>
</protein>
<feature type="non-terminal residue" evidence="1">
    <location>
        <position position="135"/>
    </location>
</feature>
<organism evidence="1 2">
    <name type="scientific">Puccinia sorghi</name>
    <dbReference type="NCBI Taxonomy" id="27349"/>
    <lineage>
        <taxon>Eukaryota</taxon>
        <taxon>Fungi</taxon>
        <taxon>Dikarya</taxon>
        <taxon>Basidiomycota</taxon>
        <taxon>Pucciniomycotina</taxon>
        <taxon>Pucciniomycetes</taxon>
        <taxon>Pucciniales</taxon>
        <taxon>Pucciniaceae</taxon>
        <taxon>Puccinia</taxon>
    </lineage>
</organism>
<name>A0A0L6UCJ3_9BASI</name>
<comment type="caution">
    <text evidence="1">The sequence shown here is derived from an EMBL/GenBank/DDBJ whole genome shotgun (WGS) entry which is preliminary data.</text>
</comment>
<dbReference type="Proteomes" id="UP000037035">
    <property type="component" value="Unassembled WGS sequence"/>
</dbReference>
<sequence>MQHHSVDPLNPPRVPITPNPGTAVYIDYSVFIWKLIDNTRPSSSNSTSAPTKDWEKISPSDGNVLWMTKNTNLAMLDKACLLKFQCTLWMHCTYGVNKNYLFNWDAEFEPFKSAVVVSPANTIKLIITMDDPDKQ</sequence>
<dbReference type="VEuPathDB" id="FungiDB:VP01_7425g1"/>
<dbReference type="OrthoDB" id="10630901at2759"/>
<reference evidence="1 2" key="1">
    <citation type="submission" date="2015-08" db="EMBL/GenBank/DDBJ databases">
        <title>Next Generation Sequencing and Analysis of the Genome of Puccinia sorghi L Schw, the Causal Agent of Maize Common Rust.</title>
        <authorList>
            <person name="Rochi L."/>
            <person name="Burguener G."/>
            <person name="Darino M."/>
            <person name="Turjanski A."/>
            <person name="Kreff E."/>
            <person name="Dieguez M.J."/>
            <person name="Sacco F."/>
        </authorList>
    </citation>
    <scope>NUCLEOTIDE SEQUENCE [LARGE SCALE GENOMIC DNA]</scope>
    <source>
        <strain evidence="1 2">RO10H11247</strain>
    </source>
</reference>
<keyword evidence="2" id="KW-1185">Reference proteome</keyword>